<keyword evidence="3" id="KW-1185">Reference proteome</keyword>
<dbReference type="EMBL" id="MU404356">
    <property type="protein sequence ID" value="KAI1611460.1"/>
    <property type="molecule type" value="Genomic_DNA"/>
</dbReference>
<evidence type="ECO:0000256" key="1">
    <source>
        <dbReference type="SAM" id="MobiDB-lite"/>
    </source>
</evidence>
<comment type="caution">
    <text evidence="2">The sequence shown here is derived from an EMBL/GenBank/DDBJ whole genome shotgun (WGS) entry which is preliminary data.</text>
</comment>
<gene>
    <name evidence="2" type="ORF">EDD36DRAFT_289900</name>
</gene>
<dbReference type="AlphaFoldDB" id="A0AAN6DRC9"/>
<evidence type="ECO:0000313" key="2">
    <source>
        <dbReference type="EMBL" id="KAI1611460.1"/>
    </source>
</evidence>
<proteinExistence type="predicted"/>
<feature type="region of interest" description="Disordered" evidence="1">
    <location>
        <begin position="176"/>
        <end position="207"/>
    </location>
</feature>
<feature type="compositionally biased region" description="Polar residues" evidence="1">
    <location>
        <begin position="183"/>
        <end position="192"/>
    </location>
</feature>
<evidence type="ECO:0000313" key="3">
    <source>
        <dbReference type="Proteomes" id="UP001203852"/>
    </source>
</evidence>
<reference evidence="2" key="1">
    <citation type="journal article" date="2022" name="bioRxiv">
        <title>Deciphering the potential niche of two novel black yeast fungi from a biological soil crust based on their genomes, phenotypes, and melanin regulation.</title>
        <authorList>
            <consortium name="DOE Joint Genome Institute"/>
            <person name="Carr E.C."/>
            <person name="Barton Q."/>
            <person name="Grambo S."/>
            <person name="Sullivan M."/>
            <person name="Renfro C.M."/>
            <person name="Kuo A."/>
            <person name="Pangilinan J."/>
            <person name="Lipzen A."/>
            <person name="Keymanesh K."/>
            <person name="Savage E."/>
            <person name="Barry K."/>
            <person name="Grigoriev I.V."/>
            <person name="Riekhof W.R."/>
            <person name="Harris S.S."/>
        </authorList>
    </citation>
    <scope>NUCLEOTIDE SEQUENCE</scope>
    <source>
        <strain evidence="2">JF 03-4F</strain>
    </source>
</reference>
<name>A0AAN6DRC9_9EURO</name>
<organism evidence="2 3">
    <name type="scientific">Exophiala viscosa</name>
    <dbReference type="NCBI Taxonomy" id="2486360"/>
    <lineage>
        <taxon>Eukaryota</taxon>
        <taxon>Fungi</taxon>
        <taxon>Dikarya</taxon>
        <taxon>Ascomycota</taxon>
        <taxon>Pezizomycotina</taxon>
        <taxon>Eurotiomycetes</taxon>
        <taxon>Chaetothyriomycetidae</taxon>
        <taxon>Chaetothyriales</taxon>
        <taxon>Herpotrichiellaceae</taxon>
        <taxon>Exophiala</taxon>
    </lineage>
</organism>
<dbReference type="Proteomes" id="UP001203852">
    <property type="component" value="Unassembled WGS sequence"/>
</dbReference>
<protein>
    <submittedName>
        <fullName evidence="2">Uncharacterized protein</fullName>
    </submittedName>
</protein>
<sequence length="860" mass="95890">MSDLQPQPSRLNFSWSVDTGVGKVVSIGTDLLRACTSDNVQPLALLACEKLGAQLAMCPETRVKMEQAGRRKHTSYILKSLGASIGYMAGDSADYLASTDAGTRFLGLAATLLTTGLNFDAAQTLHTLLKEFAPKDQMLPTIGQLKQLFEILEPKLKCEIMEKLCLSDYLSHTNDSGLHDEQTATSTSTSTMLRRGTDPKNLQSPVVSGAGRIRKPQVPLWKEKIGVAAKDPSYLPCNACPSATEIAKMMRAMAEIERLGEAVFAIFQIPADFAIWVIGLIRWCTGTPPSLRPAPRGPFECTNSERCELIQAGSRIMLHITQIRSETWLIQTFRASKGQESLLWESRSASDVSASNRWSGMVSLKPYLQHRLQILRDVHGLDHVSQAMVLMASKLVPHIYLGNKSIDDRGGMKAFRPVEEVVGLFERLLETKHDLDIGCVLDRSELFWSNMPLDALSQAAGLFIDLLALSTIDNAYDDYTNLHIDTMVAARLRLPSLFEEVLSVLSDTKTDLEGFWMTSREICEMACTVTGTRLPGAFLGPTISARNGQVIFMTVIETLELPVNGPLRFQVFPGSLIFAGERCECAEAWDYTKLGDLLDGLFDNSRDLKSDLSDSASPMTNKSPTPWKWFRGKGDNCMNFYFALDVRQGFSIYPWRFTEAAEIMFPCQQVCMGECNAAEPSTTESNDIVHCQSLVAALSFQTSHRIRVLEFRRGKAYLLFMQAVVAHVWRSFPDTEALRTHSTIFVKGDSCLWHACQETDRYLRGHADKRMRGIVLAYYRRIQGIDQVRQYCRAVSLLKSPKHIYQFILSLKTSNFPVLRYLSVYGCIPSDARCPNSLGLGLKCGSNLRQSSTNLVNFDE</sequence>
<accession>A0AAN6DRC9</accession>